<keyword evidence="14" id="KW-1185">Reference proteome</keyword>
<dbReference type="GO" id="GO:0016020">
    <property type="term" value="C:membrane"/>
    <property type="evidence" value="ECO:0007669"/>
    <property type="project" value="UniProtKB-SubCell"/>
</dbReference>
<evidence type="ECO:0000256" key="7">
    <source>
        <dbReference type="ARBA" id="ARBA00022729"/>
    </source>
</evidence>
<dbReference type="EC" id="2.4.1.17" evidence="3"/>
<evidence type="ECO:0000256" key="11">
    <source>
        <dbReference type="SAM" id="Phobius"/>
    </source>
</evidence>
<dbReference type="EMBL" id="BTSX01000001">
    <property type="protein sequence ID" value="GMS77958.1"/>
    <property type="molecule type" value="Genomic_DNA"/>
</dbReference>
<keyword evidence="4" id="KW-0328">Glycosyltransferase</keyword>
<dbReference type="SUPFAM" id="SSF53756">
    <property type="entry name" value="UDP-Glycosyltransferase/glycogen phosphorylase"/>
    <property type="match status" value="1"/>
</dbReference>
<keyword evidence="5" id="KW-0808">Transferase</keyword>
<evidence type="ECO:0000256" key="12">
    <source>
        <dbReference type="SAM" id="SignalP"/>
    </source>
</evidence>
<evidence type="ECO:0000256" key="6">
    <source>
        <dbReference type="ARBA" id="ARBA00022692"/>
    </source>
</evidence>
<protein>
    <recommendedName>
        <fullName evidence="3">glucuronosyltransferase</fullName>
        <ecNumber evidence="3">2.4.1.17</ecNumber>
    </recommendedName>
</protein>
<evidence type="ECO:0000256" key="9">
    <source>
        <dbReference type="ARBA" id="ARBA00023136"/>
    </source>
</evidence>
<comment type="caution">
    <text evidence="13">The sequence shown here is derived from an EMBL/GenBank/DDBJ whole genome shotgun (WGS) entry which is preliminary data.</text>
</comment>
<evidence type="ECO:0000256" key="5">
    <source>
        <dbReference type="ARBA" id="ARBA00022679"/>
    </source>
</evidence>
<dbReference type="GO" id="GO:0015020">
    <property type="term" value="F:glucuronosyltransferase activity"/>
    <property type="evidence" value="ECO:0007669"/>
    <property type="project" value="UniProtKB-EC"/>
</dbReference>
<name>A0AAV5S6G1_9BILA</name>
<comment type="catalytic activity">
    <reaction evidence="10">
        <text>glucuronate acceptor + UDP-alpha-D-glucuronate = acceptor beta-D-glucuronoside + UDP + H(+)</text>
        <dbReference type="Rhea" id="RHEA:21032"/>
        <dbReference type="ChEBI" id="CHEBI:15378"/>
        <dbReference type="ChEBI" id="CHEBI:58052"/>
        <dbReference type="ChEBI" id="CHEBI:58223"/>
        <dbReference type="ChEBI" id="CHEBI:132367"/>
        <dbReference type="ChEBI" id="CHEBI:132368"/>
        <dbReference type="EC" id="2.4.1.17"/>
    </reaction>
</comment>
<comment type="similarity">
    <text evidence="2">Belongs to the UDP-glycosyltransferase family.</text>
</comment>
<keyword evidence="6 11" id="KW-0812">Transmembrane</keyword>
<feature type="non-terminal residue" evidence="13">
    <location>
        <position position="517"/>
    </location>
</feature>
<dbReference type="FunFam" id="3.40.50.2000:FF:000038">
    <property type="entry name" value="UDP-GlucuronosylTransferase"/>
    <property type="match status" value="1"/>
</dbReference>
<dbReference type="AlphaFoldDB" id="A0AAV5S6G1"/>
<proteinExistence type="inferred from homology"/>
<gene>
    <name evidence="13" type="ORF">PENTCL1PPCAC_133</name>
</gene>
<evidence type="ECO:0000256" key="1">
    <source>
        <dbReference type="ARBA" id="ARBA00004167"/>
    </source>
</evidence>
<dbReference type="InterPro" id="IPR050271">
    <property type="entry name" value="UDP-glycosyltransferase"/>
</dbReference>
<organism evidence="13 14">
    <name type="scientific">Pristionchus entomophagus</name>
    <dbReference type="NCBI Taxonomy" id="358040"/>
    <lineage>
        <taxon>Eukaryota</taxon>
        <taxon>Metazoa</taxon>
        <taxon>Ecdysozoa</taxon>
        <taxon>Nematoda</taxon>
        <taxon>Chromadorea</taxon>
        <taxon>Rhabditida</taxon>
        <taxon>Rhabditina</taxon>
        <taxon>Diplogasteromorpha</taxon>
        <taxon>Diplogasteroidea</taxon>
        <taxon>Neodiplogasteridae</taxon>
        <taxon>Pristionchus</taxon>
    </lineage>
</organism>
<feature type="chain" id="PRO_5043708552" description="glucuronosyltransferase" evidence="12">
    <location>
        <begin position="17"/>
        <end position="517"/>
    </location>
</feature>
<keyword evidence="9 11" id="KW-0472">Membrane</keyword>
<dbReference type="PANTHER" id="PTHR48043:SF23">
    <property type="entry name" value="UDP-GLUCURONOSYLTRANSFERASE"/>
    <property type="match status" value="1"/>
</dbReference>
<dbReference type="CDD" id="cd03784">
    <property type="entry name" value="GT1_Gtf-like"/>
    <property type="match status" value="1"/>
</dbReference>
<dbReference type="Gene3D" id="3.40.50.2000">
    <property type="entry name" value="Glycogen Phosphorylase B"/>
    <property type="match status" value="1"/>
</dbReference>
<evidence type="ECO:0000256" key="2">
    <source>
        <dbReference type="ARBA" id="ARBA00009995"/>
    </source>
</evidence>
<evidence type="ECO:0000256" key="8">
    <source>
        <dbReference type="ARBA" id="ARBA00022989"/>
    </source>
</evidence>
<dbReference type="Proteomes" id="UP001432027">
    <property type="component" value="Unassembled WGS sequence"/>
</dbReference>
<dbReference type="InterPro" id="IPR002213">
    <property type="entry name" value="UDP_glucos_trans"/>
</dbReference>
<evidence type="ECO:0000313" key="14">
    <source>
        <dbReference type="Proteomes" id="UP001432027"/>
    </source>
</evidence>
<dbReference type="PANTHER" id="PTHR48043">
    <property type="entry name" value="EG:EG0003.4 PROTEIN-RELATED"/>
    <property type="match status" value="1"/>
</dbReference>
<feature type="transmembrane region" description="Helical" evidence="11">
    <location>
        <begin position="482"/>
        <end position="505"/>
    </location>
</feature>
<dbReference type="Pfam" id="PF00201">
    <property type="entry name" value="UDPGT"/>
    <property type="match status" value="1"/>
</dbReference>
<keyword evidence="7 12" id="KW-0732">Signal</keyword>
<evidence type="ECO:0000256" key="4">
    <source>
        <dbReference type="ARBA" id="ARBA00022676"/>
    </source>
</evidence>
<accession>A0AAV5S6G1</accession>
<evidence type="ECO:0000313" key="13">
    <source>
        <dbReference type="EMBL" id="GMS77958.1"/>
    </source>
</evidence>
<evidence type="ECO:0000256" key="10">
    <source>
        <dbReference type="ARBA" id="ARBA00047475"/>
    </source>
</evidence>
<evidence type="ECO:0000256" key="3">
    <source>
        <dbReference type="ARBA" id="ARBA00012544"/>
    </source>
</evidence>
<keyword evidence="8 11" id="KW-1133">Transmembrane helix</keyword>
<reference evidence="13" key="1">
    <citation type="submission" date="2023-10" db="EMBL/GenBank/DDBJ databases">
        <title>Genome assembly of Pristionchus species.</title>
        <authorList>
            <person name="Yoshida K."/>
            <person name="Sommer R.J."/>
        </authorList>
    </citation>
    <scope>NUCLEOTIDE SEQUENCE</scope>
    <source>
        <strain evidence="13">RS0144</strain>
    </source>
</reference>
<feature type="signal peptide" evidence="12">
    <location>
        <begin position="1"/>
        <end position="16"/>
    </location>
</feature>
<sequence length="517" mass="58089">MRLLWSLLLLFISVESYKILVYNSKFGHSHSNFLGSIADALVDAGHNVTSLIPVIDPRLKDGTEKSTIIRIEPDQTVLDKIDDTTFNFFDLNDFNPIIPPLMGPMMAQCYGLTCAKTLSEVGLIERLRAENYDVYISENFDVCGAALARAIAPKTTIGSYSSALAGEHFAEFGIPEAISYRPAAYMAKLDVHSFVDRAWNIYASLHYKLSFWFTRHYVNGLMRERFGDDYPSVAEQSGNVAYVLTNTEPLLDYASPTLARVIDIAGIGAKQPLPLDEFWAEVLMRRERTILFSLGSVVKATQLVPAMKLAILETMSRFPDITFIWKYEQPDDEFCHEHALKISSNVVLIKWMPQRDILAHPRLSVFITHGGMGSTQETALSGVPGIFIPIFGDQRKNAGMMEYNGFGKVFDKWDLADADKFTAVIREVQDNKRYRENAQRVSKMIAKKPFSAKEQLVKHVEFAAEFGASAALRPQSLDMSFIAYHNLDVILAGAVLSIISIYLFIRILSKLIRRLVA</sequence>
<comment type="subcellular location">
    <subcellularLocation>
        <location evidence="1">Membrane</location>
        <topology evidence="1">Single-pass membrane protein</topology>
    </subcellularLocation>
</comment>